<proteinExistence type="predicted"/>
<name>F9U9R9_9GAMM</name>
<feature type="region of interest" description="Disordered" evidence="1">
    <location>
        <begin position="49"/>
        <end position="81"/>
    </location>
</feature>
<keyword evidence="3" id="KW-1185">Reference proteome</keyword>
<evidence type="ECO:0000313" key="3">
    <source>
        <dbReference type="Proteomes" id="UP000005459"/>
    </source>
</evidence>
<evidence type="ECO:0000256" key="1">
    <source>
        <dbReference type="SAM" id="MobiDB-lite"/>
    </source>
</evidence>
<organism evidence="2 3">
    <name type="scientific">Thiocapsa marina 5811</name>
    <dbReference type="NCBI Taxonomy" id="768671"/>
    <lineage>
        <taxon>Bacteria</taxon>
        <taxon>Pseudomonadati</taxon>
        <taxon>Pseudomonadota</taxon>
        <taxon>Gammaproteobacteria</taxon>
        <taxon>Chromatiales</taxon>
        <taxon>Chromatiaceae</taxon>
        <taxon>Thiocapsa</taxon>
    </lineage>
</organism>
<dbReference type="EMBL" id="AFWV01000005">
    <property type="protein sequence ID" value="EGV18867.1"/>
    <property type="molecule type" value="Genomic_DNA"/>
</dbReference>
<dbReference type="AlphaFoldDB" id="F9U9R9"/>
<sequence length="81" mass="8775">MPAARIAPNTAMVFGLLTVVTSMNRQKALGPKHSELGCFAARQVYCGAGTSLDPDPTTQPPVSRLAQSAEHPRYRKRHAFP</sequence>
<evidence type="ECO:0000313" key="2">
    <source>
        <dbReference type="EMBL" id="EGV18867.1"/>
    </source>
</evidence>
<dbReference type="STRING" id="768671.ThimaDRAFT_1671"/>
<protein>
    <submittedName>
        <fullName evidence="2">Uncharacterized protein</fullName>
    </submittedName>
</protein>
<reference evidence="2 3" key="1">
    <citation type="submission" date="2011-06" db="EMBL/GenBank/DDBJ databases">
        <title>The draft genome of Thiocapsa marina 5811.</title>
        <authorList>
            <consortium name="US DOE Joint Genome Institute (JGI-PGF)"/>
            <person name="Lucas S."/>
            <person name="Han J."/>
            <person name="Cheng J.-F."/>
            <person name="Goodwin L."/>
            <person name="Pitluck S."/>
            <person name="Peters L."/>
            <person name="Land M.L."/>
            <person name="Hauser L."/>
            <person name="Vogl K."/>
            <person name="Liu Z."/>
            <person name="Imhoff J."/>
            <person name="Thiel V."/>
            <person name="Frigaard N.-U."/>
            <person name="Bryant D."/>
            <person name="Woyke T.J."/>
        </authorList>
    </citation>
    <scope>NUCLEOTIDE SEQUENCE [LARGE SCALE GENOMIC DNA]</scope>
    <source>
        <strain evidence="2 3">5811</strain>
    </source>
</reference>
<gene>
    <name evidence="2" type="ORF">ThimaDRAFT_1671</name>
</gene>
<accession>F9U9R9</accession>
<dbReference type="Proteomes" id="UP000005459">
    <property type="component" value="Unassembled WGS sequence"/>
</dbReference>